<feature type="non-terminal residue" evidence="5">
    <location>
        <position position="243"/>
    </location>
</feature>
<evidence type="ECO:0000256" key="3">
    <source>
        <dbReference type="ARBA" id="ARBA00046339"/>
    </source>
</evidence>
<dbReference type="EMBL" id="KQ965749">
    <property type="protein sequence ID" value="KXS16974.1"/>
    <property type="molecule type" value="Genomic_DNA"/>
</dbReference>
<evidence type="ECO:0000256" key="4">
    <source>
        <dbReference type="SAM" id="MobiDB-lite"/>
    </source>
</evidence>
<comment type="similarity">
    <text evidence="3">Belongs to the UreF family.</text>
</comment>
<organism evidence="5 6">
    <name type="scientific">Gonapodya prolifera (strain JEL478)</name>
    <name type="common">Monoblepharis prolifera</name>
    <dbReference type="NCBI Taxonomy" id="1344416"/>
    <lineage>
        <taxon>Eukaryota</taxon>
        <taxon>Fungi</taxon>
        <taxon>Fungi incertae sedis</taxon>
        <taxon>Chytridiomycota</taxon>
        <taxon>Chytridiomycota incertae sedis</taxon>
        <taxon>Monoblepharidomycetes</taxon>
        <taxon>Monoblepharidales</taxon>
        <taxon>Gonapodyaceae</taxon>
        <taxon>Gonapodya</taxon>
    </lineage>
</organism>
<name>A0A139AKA2_GONPJ</name>
<dbReference type="InterPro" id="IPR002639">
    <property type="entry name" value="UreF"/>
</dbReference>
<dbReference type="PANTHER" id="PTHR33620">
    <property type="entry name" value="UREASE ACCESSORY PROTEIN F"/>
    <property type="match status" value="1"/>
</dbReference>
<dbReference type="GO" id="GO:0016151">
    <property type="term" value="F:nickel cation binding"/>
    <property type="evidence" value="ECO:0007669"/>
    <property type="project" value="InterPro"/>
</dbReference>
<evidence type="ECO:0000256" key="2">
    <source>
        <dbReference type="ARBA" id="ARBA00023186"/>
    </source>
</evidence>
<keyword evidence="1" id="KW-0996">Nickel insertion</keyword>
<gene>
    <name evidence="5" type="ORF">M427DRAFT_91374</name>
</gene>
<dbReference type="OrthoDB" id="2550922at2759"/>
<accession>A0A139AKA2</accession>
<evidence type="ECO:0000256" key="1">
    <source>
        <dbReference type="ARBA" id="ARBA00022988"/>
    </source>
</evidence>
<feature type="compositionally biased region" description="Polar residues" evidence="4">
    <location>
        <begin position="98"/>
        <end position="113"/>
    </location>
</feature>
<dbReference type="AlphaFoldDB" id="A0A139AKA2"/>
<dbReference type="Gene3D" id="1.10.4190.10">
    <property type="entry name" value="Urease accessory protein UreF"/>
    <property type="match status" value="1"/>
</dbReference>
<sequence length="243" mass="26294">PPSTHTWLLYQLADSALPTGGFIASAGLEAATTSGIVKQNDLDSLSRFLASSIHTYAHSTTPYVERAWSIVNRGIGGEQSELHDELSVDAAGERRHSNGAQSQSPNGTTTSQEFDPVEELVRLDRLYEACTSSAVARRASSAQGGAMLMLFSKSFADVDTGDRTRTSAPTRRKLTDIVDAFKLAVRRDESPGHLPVCFGIIARCLDLELANATHLNLFLHTRTLLSSAVRLNLVGPYLAQRVL</sequence>
<dbReference type="InterPro" id="IPR038277">
    <property type="entry name" value="UreF_sf"/>
</dbReference>
<feature type="region of interest" description="Disordered" evidence="4">
    <location>
        <begin position="83"/>
        <end position="115"/>
    </location>
</feature>
<evidence type="ECO:0000313" key="6">
    <source>
        <dbReference type="Proteomes" id="UP000070544"/>
    </source>
</evidence>
<feature type="non-terminal residue" evidence="5">
    <location>
        <position position="1"/>
    </location>
</feature>
<feature type="compositionally biased region" description="Basic and acidic residues" evidence="4">
    <location>
        <begin position="83"/>
        <end position="96"/>
    </location>
</feature>
<keyword evidence="2" id="KW-0143">Chaperone</keyword>
<proteinExistence type="inferred from homology"/>
<dbReference type="Proteomes" id="UP000070544">
    <property type="component" value="Unassembled WGS sequence"/>
</dbReference>
<dbReference type="OMA" id="NHAKSIC"/>
<dbReference type="PANTHER" id="PTHR33620:SF1">
    <property type="entry name" value="UREASE ACCESSORY PROTEIN F"/>
    <property type="match status" value="1"/>
</dbReference>
<evidence type="ECO:0000313" key="5">
    <source>
        <dbReference type="EMBL" id="KXS16974.1"/>
    </source>
</evidence>
<protein>
    <submittedName>
        <fullName evidence="5">Uncharacterized protein</fullName>
    </submittedName>
</protein>
<keyword evidence="6" id="KW-1185">Reference proteome</keyword>
<reference evidence="5 6" key="1">
    <citation type="journal article" date="2015" name="Genome Biol. Evol.">
        <title>Phylogenomic analyses indicate that early fungi evolved digesting cell walls of algal ancestors of land plants.</title>
        <authorList>
            <person name="Chang Y."/>
            <person name="Wang S."/>
            <person name="Sekimoto S."/>
            <person name="Aerts A.L."/>
            <person name="Choi C."/>
            <person name="Clum A."/>
            <person name="LaButti K.M."/>
            <person name="Lindquist E.A."/>
            <person name="Yee Ngan C."/>
            <person name="Ohm R.A."/>
            <person name="Salamov A.A."/>
            <person name="Grigoriev I.V."/>
            <person name="Spatafora J.W."/>
            <person name="Berbee M.L."/>
        </authorList>
    </citation>
    <scope>NUCLEOTIDE SEQUENCE [LARGE SCALE GENOMIC DNA]</scope>
    <source>
        <strain evidence="5 6">JEL478</strain>
    </source>
</reference>
<dbReference type="Pfam" id="PF01730">
    <property type="entry name" value="UreF"/>
    <property type="match status" value="1"/>
</dbReference>